<keyword evidence="4" id="KW-1185">Reference proteome</keyword>
<dbReference type="EMBL" id="JACGCI010000022">
    <property type="protein sequence ID" value="KAF6757319.1"/>
    <property type="molecule type" value="Genomic_DNA"/>
</dbReference>
<evidence type="ECO:0000313" key="4">
    <source>
        <dbReference type="Proteomes" id="UP000521943"/>
    </source>
</evidence>
<evidence type="ECO:0000256" key="2">
    <source>
        <dbReference type="SAM" id="Phobius"/>
    </source>
</evidence>
<accession>A0A8H6I3J8</accession>
<dbReference type="AlphaFoldDB" id="A0A8H6I3J8"/>
<keyword evidence="2" id="KW-1133">Transmembrane helix</keyword>
<keyword evidence="2" id="KW-0472">Membrane</keyword>
<feature type="region of interest" description="Disordered" evidence="1">
    <location>
        <begin position="51"/>
        <end position="89"/>
    </location>
</feature>
<sequence length="847" mass="94957">MPYTWPRLLAEQHRWAYCGAFELGFIQLAQHTPSTRTLNLDCTFQTSTQTAAPDMNIPQKSTAKKKIDKKAGGKAPESPKTSSQGHATHHQTNYEYSVDSVGSALFGDSYGTIIQHSYHGSPPLSVAAAYSALEKNVALDASHDSVDQCAELKCTKETREAVEEELLDWVPRGGQDKGPKRIVWLTSSEDLGSEENTPSEAGENDIARSVAKQCKQKKLLAAEFFFSPQGGHIKKPLIASLAHQLIQHDCFPGLRQHVLSAIQRCPDVFTESLQEQFNTLILGPLRELEKHVVDSDSAPKVIIIGGLDDCQADQFRDGAEAGTRLQSVEDQVEILTTLYNAINDSVFPFRLLIACRPKPSICDFFASIAVTTTRKVLLNEEYDPDKDVRLFYRSKLSVIRRRYEYEPQWPGPNNEGVLVQNASGNIQFASAAMIFVEGGEEPGPGVKGDSRIPKERLSCILGLLPATAGGTSNPREPLDHLYRALMNACPDPSLSMKWIRAIHTLTTQGLGGSSDSQQGVQAWLVRLILELTPGEEARALSSLSPIMNLPDPDDDVKCYSFYNKSFITFIEDPDRCLDLHISEEDVKDFIANRYFQTLAEGKHIESLDALLKKHKQYRAGQSPYRPSSYTAFHCNRDVRPKQWYDGEGPKFLVASTLAFSSKEAFMAAESDMMACNVKRWVKTNSALETGGHSEETAFVVMFHFVHKWCSRGWFGGCLPACKHWRKEMIAARRDEERKVPRQLDLLLNRLDHNHMCRFHPLSAMPQDDESKAWSFLLAVEGFYTYLLYTNIKTTALVSAGIYYLGWGPVFLGLTTVFNFCVGVFVYTHGAFFIGLRTRRLGEERWRR</sequence>
<dbReference type="Proteomes" id="UP000521943">
    <property type="component" value="Unassembled WGS sequence"/>
</dbReference>
<keyword evidence="2" id="KW-0812">Transmembrane</keyword>
<feature type="compositionally biased region" description="Polar residues" evidence="1">
    <location>
        <begin position="79"/>
        <end position="89"/>
    </location>
</feature>
<name>A0A8H6I3J8_9AGAR</name>
<gene>
    <name evidence="3" type="ORF">DFP72DRAFT_890837</name>
</gene>
<comment type="caution">
    <text evidence="3">The sequence shown here is derived from an EMBL/GenBank/DDBJ whole genome shotgun (WGS) entry which is preliminary data.</text>
</comment>
<proteinExistence type="predicted"/>
<evidence type="ECO:0000256" key="1">
    <source>
        <dbReference type="SAM" id="MobiDB-lite"/>
    </source>
</evidence>
<protein>
    <submittedName>
        <fullName evidence="3">Uncharacterized protein</fullName>
    </submittedName>
</protein>
<feature type="transmembrane region" description="Helical" evidence="2">
    <location>
        <begin position="801"/>
        <end position="826"/>
    </location>
</feature>
<evidence type="ECO:0000313" key="3">
    <source>
        <dbReference type="EMBL" id="KAF6757319.1"/>
    </source>
</evidence>
<dbReference type="OrthoDB" id="3228837at2759"/>
<reference evidence="3 4" key="1">
    <citation type="submission" date="2020-07" db="EMBL/GenBank/DDBJ databases">
        <title>Comparative genomics of pyrophilous fungi reveals a link between fire events and developmental genes.</title>
        <authorList>
            <consortium name="DOE Joint Genome Institute"/>
            <person name="Steindorff A.S."/>
            <person name="Carver A."/>
            <person name="Calhoun S."/>
            <person name="Stillman K."/>
            <person name="Liu H."/>
            <person name="Lipzen A."/>
            <person name="Pangilinan J."/>
            <person name="Labutti K."/>
            <person name="Bruns T.D."/>
            <person name="Grigoriev I.V."/>
        </authorList>
    </citation>
    <scope>NUCLEOTIDE SEQUENCE [LARGE SCALE GENOMIC DNA]</scope>
    <source>
        <strain evidence="3 4">CBS 144469</strain>
    </source>
</reference>
<organism evidence="3 4">
    <name type="scientific">Ephemerocybe angulata</name>
    <dbReference type="NCBI Taxonomy" id="980116"/>
    <lineage>
        <taxon>Eukaryota</taxon>
        <taxon>Fungi</taxon>
        <taxon>Dikarya</taxon>
        <taxon>Basidiomycota</taxon>
        <taxon>Agaricomycotina</taxon>
        <taxon>Agaricomycetes</taxon>
        <taxon>Agaricomycetidae</taxon>
        <taxon>Agaricales</taxon>
        <taxon>Agaricineae</taxon>
        <taxon>Psathyrellaceae</taxon>
        <taxon>Ephemerocybe</taxon>
    </lineage>
</organism>